<evidence type="ECO:0000313" key="1">
    <source>
        <dbReference type="EMBL" id="CAK5024580.1"/>
    </source>
</evidence>
<comment type="caution">
    <text evidence="1">The sequence shown here is derived from an EMBL/GenBank/DDBJ whole genome shotgun (WGS) entry which is preliminary data.</text>
</comment>
<reference evidence="1" key="1">
    <citation type="submission" date="2023-11" db="EMBL/GenBank/DDBJ databases">
        <authorList>
            <person name="Poullet M."/>
        </authorList>
    </citation>
    <scope>NUCLEOTIDE SEQUENCE</scope>
    <source>
        <strain evidence="1">E1834</strain>
    </source>
</reference>
<sequence>MSFGRGLLGCKFANIKKINFLKETTPTQLRGTCSFLSEVSYIAVSVIGMGMGMDLMLGRNLLALVGFGAIPGILSIFIVLPLSESPKFLLLNRNDRKAAIKSLEFYQG</sequence>
<accession>A0ACB0XZK0</accession>
<gene>
    <name evidence="1" type="ORF">MENTE1834_LOCUS5542</name>
</gene>
<organism evidence="1 2">
    <name type="scientific">Meloidogyne enterolobii</name>
    <name type="common">Root-knot nematode worm</name>
    <name type="synonym">Meloidogyne mayaguensis</name>
    <dbReference type="NCBI Taxonomy" id="390850"/>
    <lineage>
        <taxon>Eukaryota</taxon>
        <taxon>Metazoa</taxon>
        <taxon>Ecdysozoa</taxon>
        <taxon>Nematoda</taxon>
        <taxon>Chromadorea</taxon>
        <taxon>Rhabditida</taxon>
        <taxon>Tylenchina</taxon>
        <taxon>Tylenchomorpha</taxon>
        <taxon>Tylenchoidea</taxon>
        <taxon>Meloidogynidae</taxon>
        <taxon>Meloidogyninae</taxon>
        <taxon>Meloidogyne</taxon>
    </lineage>
</organism>
<proteinExistence type="predicted"/>
<name>A0ACB0XZK0_MELEN</name>
<keyword evidence="2" id="KW-1185">Reference proteome</keyword>
<dbReference type="EMBL" id="CAVMJV010000004">
    <property type="protein sequence ID" value="CAK5024580.1"/>
    <property type="molecule type" value="Genomic_DNA"/>
</dbReference>
<evidence type="ECO:0000313" key="2">
    <source>
        <dbReference type="Proteomes" id="UP001497535"/>
    </source>
</evidence>
<dbReference type="Proteomes" id="UP001497535">
    <property type="component" value="Unassembled WGS sequence"/>
</dbReference>
<protein>
    <submittedName>
        <fullName evidence="1">Uncharacterized protein</fullName>
    </submittedName>
</protein>